<keyword evidence="2" id="KW-1185">Reference proteome</keyword>
<dbReference type="Proteomes" id="UP001369086">
    <property type="component" value="Unassembled WGS sequence"/>
</dbReference>
<dbReference type="InterPro" id="IPR033333">
    <property type="entry name" value="FANCB"/>
</dbReference>
<comment type="caution">
    <text evidence="1">The sequence shown here is derived from an EMBL/GenBank/DDBJ whole genome shotgun (WGS) entry which is preliminary data.</text>
</comment>
<organism evidence="1 2">
    <name type="scientific">Huso huso</name>
    <name type="common">Beluga</name>
    <name type="synonym">Acipenser huso</name>
    <dbReference type="NCBI Taxonomy" id="61971"/>
    <lineage>
        <taxon>Eukaryota</taxon>
        <taxon>Metazoa</taxon>
        <taxon>Chordata</taxon>
        <taxon>Craniata</taxon>
        <taxon>Vertebrata</taxon>
        <taxon>Euteleostomi</taxon>
        <taxon>Actinopterygii</taxon>
        <taxon>Chondrostei</taxon>
        <taxon>Acipenseriformes</taxon>
        <taxon>Acipenseridae</taxon>
        <taxon>Huso</taxon>
    </lineage>
</organism>
<evidence type="ECO:0000313" key="2">
    <source>
        <dbReference type="Proteomes" id="UP001369086"/>
    </source>
</evidence>
<reference evidence="1 2" key="1">
    <citation type="submission" date="2021-05" db="EMBL/GenBank/DDBJ databases">
        <authorList>
            <person name="Zahm M."/>
            <person name="Klopp C."/>
            <person name="Cabau C."/>
            <person name="Kuhl H."/>
            <person name="Suciu R."/>
            <person name="Ciorpac M."/>
            <person name="Holostenco D."/>
            <person name="Gessner J."/>
            <person name="Wuertz S."/>
            <person name="Hohne C."/>
            <person name="Stock M."/>
            <person name="Gislard M."/>
            <person name="Lluch J."/>
            <person name="Milhes M."/>
            <person name="Lampietro C."/>
            <person name="Lopez Roques C."/>
            <person name="Donnadieu C."/>
            <person name="Du K."/>
            <person name="Schartl M."/>
            <person name="Guiguen Y."/>
        </authorList>
    </citation>
    <scope>NUCLEOTIDE SEQUENCE [LARGE SCALE GENOMIC DNA]</scope>
    <source>
        <strain evidence="1">Hh-F2</strain>
        <tissue evidence="1">Blood</tissue>
    </source>
</reference>
<protein>
    <submittedName>
        <fullName evidence="1">Fanconi anemia group B protein-like</fullName>
    </submittedName>
</protein>
<gene>
    <name evidence="1" type="ORF">HHUSO_G10616</name>
</gene>
<dbReference type="PANTHER" id="PTHR28450:SF1">
    <property type="entry name" value="FANCONI ANEMIA GROUP B PROTEIN"/>
    <property type="match status" value="1"/>
</dbReference>
<evidence type="ECO:0000313" key="1">
    <source>
        <dbReference type="EMBL" id="KAK6486921.1"/>
    </source>
</evidence>
<accession>A0ABR0ZQ35</accession>
<dbReference type="EMBL" id="JAHFZB010000008">
    <property type="protein sequence ID" value="KAK6486921.1"/>
    <property type="molecule type" value="Genomic_DNA"/>
</dbReference>
<proteinExistence type="predicted"/>
<dbReference type="PANTHER" id="PTHR28450">
    <property type="entry name" value="FANCONI ANEMIA GROUP B PROTEIN"/>
    <property type="match status" value="1"/>
</dbReference>
<sequence length="868" mass="96540">MSSDSYQEKIIAFNGEVLYFRLTIARLTDGETDRTSELLFRRMAFKEITGRFETKSEGKASINRGTSNMEIMCCSSATDARTGMLVPCILLKQYKKKRASFRYALLIVHSSNNLEPHMEFKLQYELKDNVTLLKGPTVLWSNEETVYFTSLKIGKVLSVPIQVPSVQLIGELQGKGIVILGARKCMAEEHGDAQSDQVVWGNEFVGYCLETEKTFNAAQFLPHAYSSVVTCMFIDTAEELDNQLKATVVAATTKNQLIWFEGGIPKDVCQLPFEGPQKIEKATTGREDGLFIVTFDCGYVCSVWKEGWKVASSWQGIQSLHIDDFVHCGTDQILLFFETSNTEDIFKNYTVTDLFEITYSSNVEKCEDVNDDSAVQDNRLLTVQALEARLQSGLASLQELQQQLEVKDRVLSQSSMALTSLIQGKECALSKAEEECLVSLWEEETCAEISNGEVLSVAKDLPEFVEKVWQRVVDDSWVVGVKLTESACLSLDDVSLSLLMDQDICTAPAVIQSQSNVLQFSKSPFSGSFPQCQTEPLAKKTRLASEKSGGDSGTSYIEESFSEFHRSQTQTVTTVTDLSPLLAFSNLNCSVMLHATINTFHKGSLRAGLPVVFQCSRVSLNLEDISLGKYYPKLLNNSKLATEDASEDVFALIAVSRKWSFQIHSHNHTLGDLNEWLLGQMQCQRVGVNPDYLLLNNQGASGVILFNWKIKSAFEGTLHIQCSNQAILLKCLHSLSGILPPSCEIKYLKLGRKKDLADSLASALEKELLMLRDSISSLVNKTDTDFTVRVRTENLRPTSTASSLDAKAQLQHYREEFALDQELSSLGMSSEVDGGACKQVIKNLSAVQLDVDRVAWGLCKSYSLFMDP</sequence>
<name>A0ABR0ZQ35_HUSHU</name>